<evidence type="ECO:0000313" key="2">
    <source>
        <dbReference type="EMBL" id="QWU15666.1"/>
    </source>
</evidence>
<reference evidence="3 4" key="1">
    <citation type="submission" date="2016-10" db="EMBL/GenBank/DDBJ databases">
        <authorList>
            <person name="de Groot N.N."/>
        </authorList>
    </citation>
    <scope>NUCLEOTIDE SEQUENCE [LARGE SCALE GENOMIC DNA]</scope>
    <source>
        <strain evidence="3 4">CGMCC 1.10238</strain>
    </source>
</reference>
<protein>
    <submittedName>
        <fullName evidence="3">Uncharacterized protein</fullName>
    </submittedName>
</protein>
<dbReference type="STRING" id="1333845.SAMN04487895_12710"/>
<feature type="region of interest" description="Disordered" evidence="1">
    <location>
        <begin position="45"/>
        <end position="69"/>
    </location>
</feature>
<evidence type="ECO:0000313" key="5">
    <source>
        <dbReference type="Proteomes" id="UP000683429"/>
    </source>
</evidence>
<feature type="compositionally biased region" description="Polar residues" evidence="1">
    <location>
        <begin position="50"/>
        <end position="61"/>
    </location>
</feature>
<dbReference type="OrthoDB" id="2579153at2"/>
<dbReference type="RefSeq" id="WP_036597589.1">
    <property type="nucleotide sequence ID" value="NZ_CP076607.1"/>
</dbReference>
<evidence type="ECO:0000313" key="4">
    <source>
        <dbReference type="Proteomes" id="UP000198809"/>
    </source>
</evidence>
<evidence type="ECO:0000256" key="1">
    <source>
        <dbReference type="SAM" id="MobiDB-lite"/>
    </source>
</evidence>
<dbReference type="EMBL" id="FODH01000027">
    <property type="protein sequence ID" value="SEP17935.1"/>
    <property type="molecule type" value="Genomic_DNA"/>
</dbReference>
<reference evidence="2 5" key="2">
    <citation type="submission" date="2021-06" db="EMBL/GenBank/DDBJ databases">
        <title>Whole genome sequence of Paenibacillus sophorae DSM23020 for comparative genomics.</title>
        <authorList>
            <person name="Kim M.-J."/>
            <person name="Lee G."/>
            <person name="Shin J.-H."/>
        </authorList>
    </citation>
    <scope>NUCLEOTIDE SEQUENCE [LARGE SCALE GENOMIC DNA]</scope>
    <source>
        <strain evidence="2 5">DSM 23020</strain>
    </source>
</reference>
<gene>
    <name evidence="2" type="ORF">KP014_28260</name>
    <name evidence="3" type="ORF">SAMN04487895_12710</name>
</gene>
<name>A0A1H8VRF0_9BACL</name>
<evidence type="ECO:0000313" key="3">
    <source>
        <dbReference type="EMBL" id="SEP17935.1"/>
    </source>
</evidence>
<dbReference type="EMBL" id="CP076607">
    <property type="protein sequence ID" value="QWU15666.1"/>
    <property type="molecule type" value="Genomic_DNA"/>
</dbReference>
<dbReference type="Proteomes" id="UP000683429">
    <property type="component" value="Chromosome"/>
</dbReference>
<sequence length="268" mass="29268">METVIFSRQDHAVSGLNRPAGPCEYTLQLPYPITAVKTLQRANGERQKTNGDGQLLYQSNPVPGEDGQETYDEVTTARIPTAWEEVTQEYKLVNEDGSVTPASNTARVPTEWEDLLPIMVPNIEAYQVTFAEQPSLFTYDDLHEAKLVSLEKASPNLRLVYYDEDFEPASFSSELADHAANLGDGIMAIHPGGTCRTVKLQLGTAADTIQLYLEAQEGIGVEVGATVSGFVPVTGGVAELPEPADALYVRFTNTTDTYKEVYAFGILV</sequence>
<dbReference type="AlphaFoldDB" id="A0A1H8VRF0"/>
<keyword evidence="5" id="KW-1185">Reference proteome</keyword>
<proteinExistence type="predicted"/>
<accession>A0A1H8VRF0</accession>
<organism evidence="3 4">
    <name type="scientific">Paenibacillus sophorae</name>
    <dbReference type="NCBI Taxonomy" id="1333845"/>
    <lineage>
        <taxon>Bacteria</taxon>
        <taxon>Bacillati</taxon>
        <taxon>Bacillota</taxon>
        <taxon>Bacilli</taxon>
        <taxon>Bacillales</taxon>
        <taxon>Paenibacillaceae</taxon>
        <taxon>Paenibacillus</taxon>
    </lineage>
</organism>
<dbReference type="Proteomes" id="UP000198809">
    <property type="component" value="Unassembled WGS sequence"/>
</dbReference>